<accession>A0ABQ4WL26</accession>
<dbReference type="InterPro" id="IPR036397">
    <property type="entry name" value="RNaseH_sf"/>
</dbReference>
<sequence length="279" mass="32306">MDSIKKLPTSHGKSVILLVVNRLRKYAHFIPLAHPFTASQVAQVFLDQVYNLHGLPESIVSDRDKVFLSNFWKALFAELKVKLKLSTAYHPQTDGQTEVDIASKRRNHQSAQVPSQRSQDRMRNQANKHRTNKQFEVDDWVYLKLQPHRQVSVRQGQQHKLLPKYYGPFKVAKRIGEVAYRLELPSSSQTHPVFHISQLKKCHGKDHNMGVLPQLREDGLLENKPMAILERRLGMVNNKPVMFVLIEWTNKLVEEETWEIYGDLITRFLGFDAVNEVVP</sequence>
<comment type="caution">
    <text evidence="3">The sequence shown here is derived from an EMBL/GenBank/DDBJ whole genome shotgun (WGS) entry which is preliminary data.</text>
</comment>
<dbReference type="Gene3D" id="3.30.420.10">
    <property type="entry name" value="Ribonuclease H-like superfamily/Ribonuclease H"/>
    <property type="match status" value="1"/>
</dbReference>
<dbReference type="Pfam" id="PF24626">
    <property type="entry name" value="SH3_Tf2-1"/>
    <property type="match status" value="1"/>
</dbReference>
<dbReference type="InterPro" id="IPR012337">
    <property type="entry name" value="RNaseH-like_sf"/>
</dbReference>
<dbReference type="PANTHER" id="PTHR35046:SF26">
    <property type="entry name" value="RNA-DIRECTED DNA POLYMERASE"/>
    <property type="match status" value="1"/>
</dbReference>
<dbReference type="EMBL" id="BQNB010008735">
    <property type="protein sequence ID" value="GJS53569.1"/>
    <property type="molecule type" value="Genomic_DNA"/>
</dbReference>
<dbReference type="PANTHER" id="PTHR35046">
    <property type="entry name" value="ZINC KNUCKLE (CCHC-TYPE) FAMILY PROTEIN"/>
    <property type="match status" value="1"/>
</dbReference>
<protein>
    <submittedName>
        <fullName evidence="3">Retrotransposable element Tf2</fullName>
    </submittedName>
</protein>
<reference evidence="3" key="2">
    <citation type="submission" date="2022-01" db="EMBL/GenBank/DDBJ databases">
        <authorList>
            <person name="Yamashiro T."/>
            <person name="Shiraishi A."/>
            <person name="Satake H."/>
            <person name="Nakayama K."/>
        </authorList>
    </citation>
    <scope>NUCLEOTIDE SEQUENCE</scope>
</reference>
<name>A0ABQ4WL26_9ASTR</name>
<gene>
    <name evidence="3" type="ORF">Tco_0626931</name>
</gene>
<evidence type="ECO:0000313" key="4">
    <source>
        <dbReference type="Proteomes" id="UP001151760"/>
    </source>
</evidence>
<keyword evidence="4" id="KW-1185">Reference proteome</keyword>
<feature type="region of interest" description="Disordered" evidence="1">
    <location>
        <begin position="105"/>
        <end position="130"/>
    </location>
</feature>
<proteinExistence type="predicted"/>
<evidence type="ECO:0000313" key="3">
    <source>
        <dbReference type="EMBL" id="GJS53569.1"/>
    </source>
</evidence>
<evidence type="ECO:0000259" key="2">
    <source>
        <dbReference type="PROSITE" id="PS50994"/>
    </source>
</evidence>
<dbReference type="SUPFAM" id="SSF54160">
    <property type="entry name" value="Chromo domain-like"/>
    <property type="match status" value="1"/>
</dbReference>
<feature type="domain" description="Integrase catalytic" evidence="2">
    <location>
        <begin position="1"/>
        <end position="98"/>
    </location>
</feature>
<evidence type="ECO:0000256" key="1">
    <source>
        <dbReference type="SAM" id="MobiDB-lite"/>
    </source>
</evidence>
<organism evidence="3 4">
    <name type="scientific">Tanacetum coccineum</name>
    <dbReference type="NCBI Taxonomy" id="301880"/>
    <lineage>
        <taxon>Eukaryota</taxon>
        <taxon>Viridiplantae</taxon>
        <taxon>Streptophyta</taxon>
        <taxon>Embryophyta</taxon>
        <taxon>Tracheophyta</taxon>
        <taxon>Spermatophyta</taxon>
        <taxon>Magnoliopsida</taxon>
        <taxon>eudicotyledons</taxon>
        <taxon>Gunneridae</taxon>
        <taxon>Pentapetalae</taxon>
        <taxon>asterids</taxon>
        <taxon>campanulids</taxon>
        <taxon>Asterales</taxon>
        <taxon>Asteraceae</taxon>
        <taxon>Asteroideae</taxon>
        <taxon>Anthemideae</taxon>
        <taxon>Anthemidinae</taxon>
        <taxon>Tanacetum</taxon>
    </lineage>
</organism>
<dbReference type="InterPro" id="IPR001584">
    <property type="entry name" value="Integrase_cat-core"/>
</dbReference>
<dbReference type="InterPro" id="IPR056924">
    <property type="entry name" value="SH3_Tf2-1"/>
</dbReference>
<dbReference type="PROSITE" id="PS50994">
    <property type="entry name" value="INTEGRASE"/>
    <property type="match status" value="1"/>
</dbReference>
<dbReference type="SUPFAM" id="SSF53098">
    <property type="entry name" value="Ribonuclease H-like"/>
    <property type="match status" value="1"/>
</dbReference>
<reference evidence="3" key="1">
    <citation type="journal article" date="2022" name="Int. J. Mol. Sci.">
        <title>Draft Genome of Tanacetum Coccineum: Genomic Comparison of Closely Related Tanacetum-Family Plants.</title>
        <authorList>
            <person name="Yamashiro T."/>
            <person name="Shiraishi A."/>
            <person name="Nakayama K."/>
            <person name="Satake H."/>
        </authorList>
    </citation>
    <scope>NUCLEOTIDE SEQUENCE</scope>
</reference>
<dbReference type="InterPro" id="IPR016197">
    <property type="entry name" value="Chromo-like_dom_sf"/>
</dbReference>
<dbReference type="Proteomes" id="UP001151760">
    <property type="component" value="Unassembled WGS sequence"/>
</dbReference>